<reference evidence="2" key="1">
    <citation type="journal article" date="2019" name="Int. J. Syst. Evol. Microbiol.">
        <title>The Global Catalogue of Microorganisms (GCM) 10K type strain sequencing project: providing services to taxonomists for standard genome sequencing and annotation.</title>
        <authorList>
            <consortium name="The Broad Institute Genomics Platform"/>
            <consortium name="The Broad Institute Genome Sequencing Center for Infectious Disease"/>
            <person name="Wu L."/>
            <person name="Ma J."/>
        </authorList>
    </citation>
    <scope>NUCLEOTIDE SEQUENCE [LARGE SCALE GENOMIC DNA]</scope>
    <source>
        <strain evidence="2">KCTC 42255</strain>
    </source>
</reference>
<evidence type="ECO:0008006" key="3">
    <source>
        <dbReference type="Google" id="ProtNLM"/>
    </source>
</evidence>
<organism evidence="1 2">
    <name type="scientific">Mesonia sediminis</name>
    <dbReference type="NCBI Taxonomy" id="1703946"/>
    <lineage>
        <taxon>Bacteria</taxon>
        <taxon>Pseudomonadati</taxon>
        <taxon>Bacteroidota</taxon>
        <taxon>Flavobacteriia</taxon>
        <taxon>Flavobacteriales</taxon>
        <taxon>Flavobacteriaceae</taxon>
        <taxon>Mesonia</taxon>
    </lineage>
</organism>
<evidence type="ECO:0000313" key="1">
    <source>
        <dbReference type="EMBL" id="MFD2698593.1"/>
    </source>
</evidence>
<accession>A0ABW5SHD8</accession>
<comment type="caution">
    <text evidence="1">The sequence shown here is derived from an EMBL/GenBank/DDBJ whole genome shotgun (WGS) entry which is preliminary data.</text>
</comment>
<gene>
    <name evidence="1" type="ORF">ACFSQ0_11370</name>
</gene>
<keyword evidence="2" id="KW-1185">Reference proteome</keyword>
<protein>
    <recommendedName>
        <fullName evidence="3">Exostosin GT47 domain-containing protein</fullName>
    </recommendedName>
</protein>
<name>A0ABW5SHD8_9FLAO</name>
<dbReference type="Proteomes" id="UP001597357">
    <property type="component" value="Unassembled WGS sequence"/>
</dbReference>
<proteinExistence type="predicted"/>
<dbReference type="EMBL" id="JBHULZ010000041">
    <property type="protein sequence ID" value="MFD2698593.1"/>
    <property type="molecule type" value="Genomic_DNA"/>
</dbReference>
<sequence length="352" mass="40661">MMRIYYPKEHYHPQERGALFPLLKAFIKASSFTDTQRMALYQLHSKDCTFVKTMKEAELVILPRSWNYYQKYKRMPQALKLLRAAQELNLPVWSWNAGDFGVKVPVYPHLTVFRMSGYASQQGLGHRGMPVFIADRFDENFGSSQSVFLNHTPLPQVGFCGLANATRKQAFKELIKIGLRNSLSRLGLKADEPQALLSASHLRAQLLANLQQHPGVNCDFIVREQYRAGAKTTAEKEESTRAFYRNIRDNAYVLCVRGAGNFSVRFYECLMMGRIPIYVHTDGLLPLNDSIDWKKHLVWVDYADRAQLAEKLIAFHQALRPEEFVALQQSNRELWQSQLRMGGFFKQEYQKL</sequence>
<dbReference type="RefSeq" id="WP_379048349.1">
    <property type="nucleotide sequence ID" value="NZ_JBHULZ010000041.1"/>
</dbReference>
<evidence type="ECO:0000313" key="2">
    <source>
        <dbReference type="Proteomes" id="UP001597357"/>
    </source>
</evidence>